<keyword evidence="1" id="KW-0812">Transmembrane</keyword>
<gene>
    <name evidence="2" type="ORF">NIES267_58960</name>
</gene>
<keyword evidence="1" id="KW-0472">Membrane</keyword>
<evidence type="ECO:0000313" key="3">
    <source>
        <dbReference type="Proteomes" id="UP000218418"/>
    </source>
</evidence>
<protein>
    <submittedName>
        <fullName evidence="2">Uncharacterized protein</fullName>
    </submittedName>
</protein>
<keyword evidence="1" id="KW-1133">Transmembrane helix</keyword>
<proteinExistence type="predicted"/>
<name>A0A1Z4LYR9_9CYAN</name>
<dbReference type="AlphaFoldDB" id="A0A1Z4LYR9"/>
<dbReference type="Proteomes" id="UP000218418">
    <property type="component" value="Chromosome"/>
</dbReference>
<keyword evidence="3" id="KW-1185">Reference proteome</keyword>
<evidence type="ECO:0000256" key="1">
    <source>
        <dbReference type="SAM" id="Phobius"/>
    </source>
</evidence>
<feature type="transmembrane region" description="Helical" evidence="1">
    <location>
        <begin position="12"/>
        <end position="31"/>
    </location>
</feature>
<organism evidence="2 3">
    <name type="scientific">Calothrix parasitica NIES-267</name>
    <dbReference type="NCBI Taxonomy" id="1973488"/>
    <lineage>
        <taxon>Bacteria</taxon>
        <taxon>Bacillati</taxon>
        <taxon>Cyanobacteriota</taxon>
        <taxon>Cyanophyceae</taxon>
        <taxon>Nostocales</taxon>
        <taxon>Calotrichaceae</taxon>
        <taxon>Calothrix</taxon>
    </lineage>
</organism>
<dbReference type="EMBL" id="AP018227">
    <property type="protein sequence ID" value="BAY86389.1"/>
    <property type="molecule type" value="Genomic_DNA"/>
</dbReference>
<accession>A0A1Z4LYR9</accession>
<evidence type="ECO:0000313" key="2">
    <source>
        <dbReference type="EMBL" id="BAY86389.1"/>
    </source>
</evidence>
<sequence length="60" mass="6767">MLLVYKSLLSIFNIATQLIVLSITTISYNNLSKYEKKAEKLLNQIFQAITSSNNNIDACL</sequence>
<reference evidence="2 3" key="1">
    <citation type="submission" date="2017-06" db="EMBL/GenBank/DDBJ databases">
        <title>Genome sequencing of cyanobaciteial culture collection at National Institute for Environmental Studies (NIES).</title>
        <authorList>
            <person name="Hirose Y."/>
            <person name="Shimura Y."/>
            <person name="Fujisawa T."/>
            <person name="Nakamura Y."/>
            <person name="Kawachi M."/>
        </authorList>
    </citation>
    <scope>NUCLEOTIDE SEQUENCE [LARGE SCALE GENOMIC DNA]</scope>
    <source>
        <strain evidence="2 3">NIES-267</strain>
    </source>
</reference>